<dbReference type="PROSITE" id="PS51257">
    <property type="entry name" value="PROKAR_LIPOPROTEIN"/>
    <property type="match status" value="1"/>
</dbReference>
<keyword evidence="2" id="KW-0732">Signal</keyword>
<dbReference type="RefSeq" id="WP_118919005.1">
    <property type="nucleotide sequence ID" value="NZ_QWEG01000001.1"/>
</dbReference>
<keyword evidence="5" id="KW-1185">Reference proteome</keyword>
<feature type="compositionally biased region" description="Polar residues" evidence="1">
    <location>
        <begin position="24"/>
        <end position="42"/>
    </location>
</feature>
<dbReference type="PANTHER" id="PTHR39176">
    <property type="entry name" value="PERIPLASMIC PROTEIN-RELATED"/>
    <property type="match status" value="1"/>
</dbReference>
<dbReference type="OrthoDB" id="2438161at2"/>
<feature type="domain" description="Lysozyme inhibitor LprI-like N-terminal" evidence="3">
    <location>
        <begin position="118"/>
        <end position="204"/>
    </location>
</feature>
<evidence type="ECO:0000313" key="5">
    <source>
        <dbReference type="Proteomes" id="UP000284416"/>
    </source>
</evidence>
<dbReference type="PANTHER" id="PTHR39176:SF1">
    <property type="entry name" value="PERIPLASMIC PROTEIN"/>
    <property type="match status" value="1"/>
</dbReference>
<reference evidence="4 5" key="1">
    <citation type="journal article" date="2017" name="Int. J. Syst. Evol. Microbiol.">
        <title>Bacillus notoginsengisoli sp. nov., a novel bacterium isolated from the rhizosphere of Panax notoginseng.</title>
        <authorList>
            <person name="Zhang M.Y."/>
            <person name="Cheng J."/>
            <person name="Cai Y."/>
            <person name="Zhang T.Y."/>
            <person name="Wu Y.Y."/>
            <person name="Manikprabhu D."/>
            <person name="Li W.J."/>
            <person name="Zhang Y.X."/>
        </authorList>
    </citation>
    <scope>NUCLEOTIDE SEQUENCE [LARGE SCALE GENOMIC DNA]</scope>
    <source>
        <strain evidence="4 5">JCM 30743</strain>
    </source>
</reference>
<evidence type="ECO:0000256" key="1">
    <source>
        <dbReference type="SAM" id="MobiDB-lite"/>
    </source>
</evidence>
<feature type="compositionally biased region" description="Polar residues" evidence="1">
    <location>
        <begin position="58"/>
        <end position="93"/>
    </location>
</feature>
<gene>
    <name evidence="4" type="ORF">D1B31_01670</name>
</gene>
<evidence type="ECO:0000313" key="4">
    <source>
        <dbReference type="EMBL" id="RHW43396.1"/>
    </source>
</evidence>
<comment type="caution">
    <text evidence="4">The sequence shown here is derived from an EMBL/GenBank/DDBJ whole genome shotgun (WGS) entry which is preliminary data.</text>
</comment>
<dbReference type="AlphaFoldDB" id="A0A417Z043"/>
<organism evidence="4 5">
    <name type="scientific">Neobacillus notoginsengisoli</name>
    <dbReference type="NCBI Taxonomy" id="1578198"/>
    <lineage>
        <taxon>Bacteria</taxon>
        <taxon>Bacillati</taxon>
        <taxon>Bacillota</taxon>
        <taxon>Bacilli</taxon>
        <taxon>Bacillales</taxon>
        <taxon>Bacillaceae</taxon>
        <taxon>Neobacillus</taxon>
    </lineage>
</organism>
<protein>
    <submittedName>
        <fullName evidence="4">DUF1311 domain-containing protein</fullName>
    </submittedName>
</protein>
<accession>A0A417Z043</accession>
<feature type="chain" id="PRO_5039444669" evidence="2">
    <location>
        <begin position="21"/>
        <end position="210"/>
    </location>
</feature>
<name>A0A417Z043_9BACI</name>
<dbReference type="Proteomes" id="UP000284416">
    <property type="component" value="Unassembled WGS sequence"/>
</dbReference>
<evidence type="ECO:0000256" key="2">
    <source>
        <dbReference type="SAM" id="SignalP"/>
    </source>
</evidence>
<dbReference type="Gene3D" id="1.20.1270.180">
    <property type="match status" value="1"/>
</dbReference>
<sequence>MQKKQKFLMLLFTVTLFVLAACGNSTDKSSAKPNKQSSIQTADDSKGDSLEKSASVGVDTTNQNDQENASNNPSTNSNDRGSQKATNLGGKTSESMKDDYLKKLNEMEESDKNVEAKTIMAEMEEQEAERYKAWDEELNKIYSVLREQLSTEQMEQVRIEQQNWIEYRDESAKKASLKYKGGSTESLEYVATQASLTRERCYELVAKYMK</sequence>
<feature type="region of interest" description="Disordered" evidence="1">
    <location>
        <begin position="24"/>
        <end position="96"/>
    </location>
</feature>
<dbReference type="InterPro" id="IPR009739">
    <property type="entry name" value="LprI-like_N"/>
</dbReference>
<dbReference type="Pfam" id="PF07007">
    <property type="entry name" value="LprI"/>
    <property type="match status" value="1"/>
</dbReference>
<feature type="signal peptide" evidence="2">
    <location>
        <begin position="1"/>
        <end position="20"/>
    </location>
</feature>
<evidence type="ECO:0000259" key="3">
    <source>
        <dbReference type="Pfam" id="PF07007"/>
    </source>
</evidence>
<dbReference type="EMBL" id="QWEG01000001">
    <property type="protein sequence ID" value="RHW43396.1"/>
    <property type="molecule type" value="Genomic_DNA"/>
</dbReference>
<proteinExistence type="predicted"/>